<evidence type="ECO:0000313" key="3">
    <source>
        <dbReference type="EMBL" id="CCC49774.1"/>
    </source>
</evidence>
<reference evidence="3" key="1">
    <citation type="journal article" date="2012" name="Proc. Natl. Acad. Sci. U.S.A.">
        <title>Antigenic diversity is generated by distinct evolutionary mechanisms in African trypanosome species.</title>
        <authorList>
            <person name="Jackson A.P."/>
            <person name="Berry A."/>
            <person name="Aslett M."/>
            <person name="Allison H.C."/>
            <person name="Burton P."/>
            <person name="Vavrova-Anderson J."/>
            <person name="Brown R."/>
            <person name="Browne H."/>
            <person name="Corton N."/>
            <person name="Hauser H."/>
            <person name="Gamble J."/>
            <person name="Gilderthorp R."/>
            <person name="Marcello L."/>
            <person name="McQuillan J."/>
            <person name="Otto T.D."/>
            <person name="Quail M.A."/>
            <person name="Sanders M.J."/>
            <person name="van Tonder A."/>
            <person name="Ginger M.L."/>
            <person name="Field M.C."/>
            <person name="Barry J.D."/>
            <person name="Hertz-Fowler C."/>
            <person name="Berriman M."/>
        </authorList>
    </citation>
    <scope>NUCLEOTIDE SEQUENCE</scope>
    <source>
        <strain evidence="3">Y486</strain>
    </source>
</reference>
<proteinExistence type="predicted"/>
<dbReference type="PANTHER" id="PTHR46518">
    <property type="entry name" value="COILED-COIL DOMAIN-CONTAINING PROTEIN 151"/>
    <property type="match status" value="1"/>
</dbReference>
<gene>
    <name evidence="3" type="ORF">TVY486_0803820</name>
</gene>
<feature type="region of interest" description="Disordered" evidence="2">
    <location>
        <begin position="1"/>
        <end position="43"/>
    </location>
</feature>
<dbReference type="GO" id="GO:0035253">
    <property type="term" value="C:ciliary rootlet"/>
    <property type="evidence" value="ECO:0007669"/>
    <property type="project" value="TreeGrafter"/>
</dbReference>
<dbReference type="GO" id="GO:0036158">
    <property type="term" value="P:outer dynein arm assembly"/>
    <property type="evidence" value="ECO:0007669"/>
    <property type="project" value="InterPro"/>
</dbReference>
<dbReference type="EMBL" id="HE573024">
    <property type="protein sequence ID" value="CCC49774.1"/>
    <property type="molecule type" value="Genomic_DNA"/>
</dbReference>
<dbReference type="InterPro" id="IPR033192">
    <property type="entry name" value="ODAD3"/>
</dbReference>
<protein>
    <submittedName>
        <fullName evidence="3">Uncharacterized protein</fullName>
    </submittedName>
</protein>
<organism evidence="3">
    <name type="scientific">Trypanosoma vivax (strain Y486)</name>
    <dbReference type="NCBI Taxonomy" id="1055687"/>
    <lineage>
        <taxon>Eukaryota</taxon>
        <taxon>Discoba</taxon>
        <taxon>Euglenozoa</taxon>
        <taxon>Kinetoplastea</taxon>
        <taxon>Metakinetoplastina</taxon>
        <taxon>Trypanosomatida</taxon>
        <taxon>Trypanosomatidae</taxon>
        <taxon>Trypanosoma</taxon>
        <taxon>Duttonella</taxon>
    </lineage>
</organism>
<feature type="coiled-coil region" evidence="1">
    <location>
        <begin position="261"/>
        <end position="309"/>
    </location>
</feature>
<dbReference type="AlphaFoldDB" id="G0U119"/>
<dbReference type="GO" id="GO:0003341">
    <property type="term" value="P:cilium movement"/>
    <property type="evidence" value="ECO:0007669"/>
    <property type="project" value="InterPro"/>
</dbReference>
<keyword evidence="1" id="KW-0175">Coiled coil</keyword>
<dbReference type="GO" id="GO:0097542">
    <property type="term" value="C:ciliary tip"/>
    <property type="evidence" value="ECO:0007669"/>
    <property type="project" value="TreeGrafter"/>
</dbReference>
<evidence type="ECO:0000256" key="1">
    <source>
        <dbReference type="SAM" id="Coils"/>
    </source>
</evidence>
<name>G0U119_TRYVY</name>
<evidence type="ECO:0000256" key="2">
    <source>
        <dbReference type="SAM" id="MobiDB-lite"/>
    </source>
</evidence>
<accession>G0U119</accession>
<feature type="non-terminal residue" evidence="3">
    <location>
        <position position="315"/>
    </location>
</feature>
<dbReference type="PANTHER" id="PTHR46518:SF1">
    <property type="entry name" value="OUTER DYNEIN ARM-DOCKING COMPLEX SUBUNIT 3"/>
    <property type="match status" value="1"/>
</dbReference>
<sequence>MAHPLTPQRPKTSGVTPRGDGASKQQGKRRNSASNRHAVVAEGPRNEMELYAQRIHEITTQRAKLERDYQQKIAANRREIRTMHDENTHLRSIRAGHGNVTDRELDLLDKRKYLAVRNLNRLSYELRAIEDSISVSEQARALNEKELSNETTDSVPTGNASVALRIQRLEKRLDSILGQQRFAACIKNSFVCTLEDLLRDDVGRDTRIQMMQQCVNVRKQEYARLVMLYHNATADYNYAHGELKRFNESFQQTRRMKDKALAERRARVESLLRETQLLEQRQMDLQQEIDDEHQRIEELEIEKQIVEQRRQCTVS</sequence>
<dbReference type="GO" id="GO:0036064">
    <property type="term" value="C:ciliary basal body"/>
    <property type="evidence" value="ECO:0007669"/>
    <property type="project" value="TreeGrafter"/>
</dbReference>